<dbReference type="InParanoid" id="A0A0C3PQV4"/>
<protein>
    <submittedName>
        <fullName evidence="1">Uncharacterized protein</fullName>
    </submittedName>
</protein>
<keyword evidence="2" id="KW-1185">Reference proteome</keyword>
<sequence length="71" mass="7776">MTGLKPNIDAIVRPVSLPPLSTPFPTRSTGTMARMWRRNYAMSTLLSFGTWRVMSDKFGGGSLTGLSIIET</sequence>
<organism evidence="1 2">
    <name type="scientific">Pisolithus tinctorius Marx 270</name>
    <dbReference type="NCBI Taxonomy" id="870435"/>
    <lineage>
        <taxon>Eukaryota</taxon>
        <taxon>Fungi</taxon>
        <taxon>Dikarya</taxon>
        <taxon>Basidiomycota</taxon>
        <taxon>Agaricomycotina</taxon>
        <taxon>Agaricomycetes</taxon>
        <taxon>Agaricomycetidae</taxon>
        <taxon>Boletales</taxon>
        <taxon>Sclerodermatineae</taxon>
        <taxon>Pisolithaceae</taxon>
        <taxon>Pisolithus</taxon>
    </lineage>
</organism>
<proteinExistence type="predicted"/>
<evidence type="ECO:0000313" key="2">
    <source>
        <dbReference type="Proteomes" id="UP000054217"/>
    </source>
</evidence>
<dbReference type="AlphaFoldDB" id="A0A0C3PQV4"/>
<name>A0A0C3PQV4_PISTI</name>
<reference evidence="1 2" key="1">
    <citation type="submission" date="2014-04" db="EMBL/GenBank/DDBJ databases">
        <authorList>
            <consortium name="DOE Joint Genome Institute"/>
            <person name="Kuo A."/>
            <person name="Kohler A."/>
            <person name="Costa M.D."/>
            <person name="Nagy L.G."/>
            <person name="Floudas D."/>
            <person name="Copeland A."/>
            <person name="Barry K.W."/>
            <person name="Cichocki N."/>
            <person name="Veneault-Fourrey C."/>
            <person name="LaButti K."/>
            <person name="Lindquist E.A."/>
            <person name="Lipzen A."/>
            <person name="Lundell T."/>
            <person name="Morin E."/>
            <person name="Murat C."/>
            <person name="Sun H."/>
            <person name="Tunlid A."/>
            <person name="Henrissat B."/>
            <person name="Grigoriev I.V."/>
            <person name="Hibbett D.S."/>
            <person name="Martin F."/>
            <person name="Nordberg H.P."/>
            <person name="Cantor M.N."/>
            <person name="Hua S.X."/>
        </authorList>
    </citation>
    <scope>NUCLEOTIDE SEQUENCE [LARGE SCALE GENOMIC DNA]</scope>
    <source>
        <strain evidence="1 2">Marx 270</strain>
    </source>
</reference>
<reference evidence="2" key="2">
    <citation type="submission" date="2015-01" db="EMBL/GenBank/DDBJ databases">
        <title>Evolutionary Origins and Diversification of the Mycorrhizal Mutualists.</title>
        <authorList>
            <consortium name="DOE Joint Genome Institute"/>
            <consortium name="Mycorrhizal Genomics Consortium"/>
            <person name="Kohler A."/>
            <person name="Kuo A."/>
            <person name="Nagy L.G."/>
            <person name="Floudas D."/>
            <person name="Copeland A."/>
            <person name="Barry K.W."/>
            <person name="Cichocki N."/>
            <person name="Veneault-Fourrey C."/>
            <person name="LaButti K."/>
            <person name="Lindquist E.A."/>
            <person name="Lipzen A."/>
            <person name="Lundell T."/>
            <person name="Morin E."/>
            <person name="Murat C."/>
            <person name="Riley R."/>
            <person name="Ohm R."/>
            <person name="Sun H."/>
            <person name="Tunlid A."/>
            <person name="Henrissat B."/>
            <person name="Grigoriev I.V."/>
            <person name="Hibbett D.S."/>
            <person name="Martin F."/>
        </authorList>
    </citation>
    <scope>NUCLEOTIDE SEQUENCE [LARGE SCALE GENOMIC DNA]</scope>
    <source>
        <strain evidence="2">Marx 270</strain>
    </source>
</reference>
<accession>A0A0C3PQV4</accession>
<dbReference type="HOGENOM" id="CLU_2741095_0_0_1"/>
<gene>
    <name evidence="1" type="ORF">M404DRAFT_995345</name>
</gene>
<evidence type="ECO:0000313" key="1">
    <source>
        <dbReference type="EMBL" id="KIO10919.1"/>
    </source>
</evidence>
<dbReference type="Proteomes" id="UP000054217">
    <property type="component" value="Unassembled WGS sequence"/>
</dbReference>
<dbReference type="EMBL" id="KN831951">
    <property type="protein sequence ID" value="KIO10919.1"/>
    <property type="molecule type" value="Genomic_DNA"/>
</dbReference>